<dbReference type="OrthoDB" id="10692046at2759"/>
<organism evidence="2 3">
    <name type="scientific">Trichomonas vaginalis (strain ATCC PRA-98 / G3)</name>
    <dbReference type="NCBI Taxonomy" id="412133"/>
    <lineage>
        <taxon>Eukaryota</taxon>
        <taxon>Metamonada</taxon>
        <taxon>Parabasalia</taxon>
        <taxon>Trichomonadida</taxon>
        <taxon>Trichomonadidae</taxon>
        <taxon>Trichomonas</taxon>
    </lineage>
</organism>
<keyword evidence="1" id="KW-1133">Transmembrane helix</keyword>
<dbReference type="EMBL" id="DS113453">
    <property type="protein sequence ID" value="EAY05285.1"/>
    <property type="molecule type" value="Genomic_DNA"/>
</dbReference>
<dbReference type="AlphaFoldDB" id="A2EQ20"/>
<evidence type="ECO:0000313" key="2">
    <source>
        <dbReference type="EMBL" id="EAY05285.1"/>
    </source>
</evidence>
<sequence>MQYIGNVSYVLAALQVPYNFLYRNNQNIINDTKVDINFQSALNLQVGSIATYHENFAADPQAVIYSKDFMYLLENNYRVNGAIDPITKMITQHMLEYTDEISKVALEISAIFACISLIIFPIVVVLLRIQSAEYSQIVHSLHKILTIVIIQHISELTLKNSEKDKTEKFESALHIQDSHGIPSLLLGILNVICIIAFIIISFLNLYVLSNSKKKFQVLPYQLMNGATMASNIYDQMAVAKRIWAYNARKRLNADGSFLATKVWPKTTGKILTNVDNALFGKIDNISYGFLLTDSASRSLFFETVSEATTNTLHHMFLKFGFIFSMEADVSEMRYFSEFTRNKNVFNKDNERLLNMIHYNDIHLTSSVLDKLLNNTFTDIDTDLSEQKFFAILTPIIGFIVLAILISIFIYYQMQILRTFRFTILSLSMLDQKFIQSNERLLDIAAGNFSSDSQSNSIPTHYIDCLKESTVDAVLITNKNFDILESNHAAKTLSSAAANAKNIEDIIGLPEEIKKVANSSTPTSVSFKKTLKSDSGQSYEMDISSTLCSNDHVMIIMHRDLIGEQLAEDRRKTEKKLKDILNRIVPHDFREMFGESPFKTVSFDNVLLFAVRPTNITFSAEESDESFQVVLQRMKKFNEIVISASKNSDDCAIVKKHNMAMILCYNLKTQKRTMQQPLAQAIEAIKEIRNECDKQDIKIAAVAVFSRQSVIGIASLNKANFNIFAPEIPLLLKGLSTAGDDELLLSKVDRDIPQNMRDKVRQSEDFLVINIHDC</sequence>
<keyword evidence="3" id="KW-1185">Reference proteome</keyword>
<protein>
    <recommendedName>
        <fullName evidence="4">PAS domain-containing protein</fullName>
    </recommendedName>
</protein>
<dbReference type="VEuPathDB" id="TrichDB:TVAGG3_0338950"/>
<name>A2EQ20_TRIV3</name>
<proteinExistence type="predicted"/>
<feature type="transmembrane region" description="Helical" evidence="1">
    <location>
        <begin position="184"/>
        <end position="208"/>
    </location>
</feature>
<dbReference type="InParanoid" id="A2EQ20"/>
<dbReference type="RefSeq" id="XP_001317508.1">
    <property type="nucleotide sequence ID" value="XM_001317473.1"/>
</dbReference>
<accession>A2EQ20</accession>
<evidence type="ECO:0000313" key="3">
    <source>
        <dbReference type="Proteomes" id="UP000001542"/>
    </source>
</evidence>
<feature type="transmembrane region" description="Helical" evidence="1">
    <location>
        <begin position="104"/>
        <end position="127"/>
    </location>
</feature>
<evidence type="ECO:0008006" key="4">
    <source>
        <dbReference type="Google" id="ProtNLM"/>
    </source>
</evidence>
<dbReference type="VEuPathDB" id="TrichDB:TVAG_020310"/>
<feature type="transmembrane region" description="Helical" evidence="1">
    <location>
        <begin position="388"/>
        <end position="411"/>
    </location>
</feature>
<reference evidence="2" key="2">
    <citation type="journal article" date="2007" name="Science">
        <title>Draft genome sequence of the sexually transmitted pathogen Trichomonas vaginalis.</title>
        <authorList>
            <person name="Carlton J.M."/>
            <person name="Hirt R.P."/>
            <person name="Silva J.C."/>
            <person name="Delcher A.L."/>
            <person name="Schatz M."/>
            <person name="Zhao Q."/>
            <person name="Wortman J.R."/>
            <person name="Bidwell S.L."/>
            <person name="Alsmark U.C.M."/>
            <person name="Besteiro S."/>
            <person name="Sicheritz-Ponten T."/>
            <person name="Noel C.J."/>
            <person name="Dacks J.B."/>
            <person name="Foster P.G."/>
            <person name="Simillion C."/>
            <person name="Van de Peer Y."/>
            <person name="Miranda-Saavedra D."/>
            <person name="Barton G.J."/>
            <person name="Westrop G.D."/>
            <person name="Mueller S."/>
            <person name="Dessi D."/>
            <person name="Fiori P.L."/>
            <person name="Ren Q."/>
            <person name="Paulsen I."/>
            <person name="Zhang H."/>
            <person name="Bastida-Corcuera F.D."/>
            <person name="Simoes-Barbosa A."/>
            <person name="Brown M.T."/>
            <person name="Hayes R.D."/>
            <person name="Mukherjee M."/>
            <person name="Okumura C.Y."/>
            <person name="Schneider R."/>
            <person name="Smith A.J."/>
            <person name="Vanacova S."/>
            <person name="Villalvazo M."/>
            <person name="Haas B.J."/>
            <person name="Pertea M."/>
            <person name="Feldblyum T.V."/>
            <person name="Utterback T.R."/>
            <person name="Shu C.L."/>
            <person name="Osoegawa K."/>
            <person name="de Jong P.J."/>
            <person name="Hrdy I."/>
            <person name="Horvathova L."/>
            <person name="Zubacova Z."/>
            <person name="Dolezal P."/>
            <person name="Malik S.B."/>
            <person name="Logsdon J.M. Jr."/>
            <person name="Henze K."/>
            <person name="Gupta A."/>
            <person name="Wang C.C."/>
            <person name="Dunne R.L."/>
            <person name="Upcroft J.A."/>
            <person name="Upcroft P."/>
            <person name="White O."/>
            <person name="Salzberg S.L."/>
            <person name="Tang P."/>
            <person name="Chiu C.-H."/>
            <person name="Lee Y.-S."/>
            <person name="Embley T.M."/>
            <person name="Coombs G.H."/>
            <person name="Mottram J.C."/>
            <person name="Tachezy J."/>
            <person name="Fraser-Liggett C.M."/>
            <person name="Johnson P.J."/>
        </authorList>
    </citation>
    <scope>NUCLEOTIDE SEQUENCE [LARGE SCALE GENOMIC DNA]</scope>
    <source>
        <strain evidence="2">G3</strain>
    </source>
</reference>
<dbReference type="KEGG" id="tva:4763151"/>
<gene>
    <name evidence="2" type="ORF">TVAG_020310</name>
</gene>
<keyword evidence="1" id="KW-0812">Transmembrane</keyword>
<dbReference type="Proteomes" id="UP000001542">
    <property type="component" value="Unassembled WGS sequence"/>
</dbReference>
<reference evidence="2" key="1">
    <citation type="submission" date="2006-10" db="EMBL/GenBank/DDBJ databases">
        <authorList>
            <person name="Amadeo P."/>
            <person name="Zhao Q."/>
            <person name="Wortman J."/>
            <person name="Fraser-Liggett C."/>
            <person name="Carlton J."/>
        </authorList>
    </citation>
    <scope>NUCLEOTIDE SEQUENCE</scope>
    <source>
        <strain evidence="2">G3</strain>
    </source>
</reference>
<keyword evidence="1" id="KW-0472">Membrane</keyword>
<evidence type="ECO:0000256" key="1">
    <source>
        <dbReference type="SAM" id="Phobius"/>
    </source>
</evidence>